<evidence type="ECO:0000259" key="5">
    <source>
        <dbReference type="Pfam" id="PF22692"/>
    </source>
</evidence>
<comment type="subcellular location">
    <subcellularLocation>
        <location evidence="2">Bacterial flagellum basal body</location>
    </subcellularLocation>
</comment>
<dbReference type="InterPro" id="IPR010930">
    <property type="entry name" value="Flg_bb/hook_C_dom"/>
</dbReference>
<keyword evidence="2" id="KW-0975">Bacterial flagellum</keyword>
<dbReference type="NCBIfam" id="TIGR03506">
    <property type="entry name" value="FlgEFG_subfam"/>
    <property type="match status" value="1"/>
</dbReference>
<feature type="domain" description="Flagellar basal-body/hook protein C-terminal" evidence="4">
    <location>
        <begin position="206"/>
        <end position="250"/>
    </location>
</feature>
<comment type="similarity">
    <text evidence="1 2">Belongs to the flagella basal body rod proteins family.</text>
</comment>
<dbReference type="Proteomes" id="UP000199068">
    <property type="component" value="Unassembled WGS sequence"/>
</dbReference>
<dbReference type="EMBL" id="FNGW01000004">
    <property type="protein sequence ID" value="SDL96199.1"/>
    <property type="molecule type" value="Genomic_DNA"/>
</dbReference>
<sequence>MYNIMHTSKTGMSANQNKIDIISNNIVNSQTTGYKKLDIEFLDLYTETLDRPSYPNNSKDSVMGTGVKTSQATRNFMQGSLKNTGIDTNLAIDGEGFFKVMTPDGTQKYTRNGEFVLDGNGRLVDDYGNILEVKYDNGMPPQGADLSNGELSINKAGEVFLDKQKVGKIDLYMPQGDNDLIPVGDSLFVLKEQAGTYIVQDKKLLQGHVEMSNVNMQSEMTDLIMTQRAFQFNSRGIKAVDEMWSMINNLQGR</sequence>
<dbReference type="GO" id="GO:0071978">
    <property type="term" value="P:bacterial-type flagellum-dependent swarming motility"/>
    <property type="evidence" value="ECO:0007669"/>
    <property type="project" value="TreeGrafter"/>
</dbReference>
<dbReference type="InterPro" id="IPR037925">
    <property type="entry name" value="FlgE/F/G-like"/>
</dbReference>
<feature type="domain" description="Flagellar hook protein FlgE/F/G-like D1" evidence="5">
    <location>
        <begin position="91"/>
        <end position="159"/>
    </location>
</feature>
<proteinExistence type="inferred from homology"/>
<organism evidence="6 7">
    <name type="scientific">Romboutsia lituseburensis DSM 797</name>
    <dbReference type="NCBI Taxonomy" id="1121325"/>
    <lineage>
        <taxon>Bacteria</taxon>
        <taxon>Bacillati</taxon>
        <taxon>Bacillota</taxon>
        <taxon>Clostridia</taxon>
        <taxon>Peptostreptococcales</taxon>
        <taxon>Peptostreptococcaceae</taxon>
        <taxon>Romboutsia</taxon>
    </lineage>
</organism>
<dbReference type="InterPro" id="IPR053967">
    <property type="entry name" value="LlgE_F_G-like_D1"/>
</dbReference>
<dbReference type="STRING" id="1121325.SAMN04515677_104295"/>
<reference evidence="6 7" key="1">
    <citation type="submission" date="2016-10" db="EMBL/GenBank/DDBJ databases">
        <authorList>
            <person name="de Groot N.N."/>
        </authorList>
    </citation>
    <scope>NUCLEOTIDE SEQUENCE [LARGE SCALE GENOMIC DNA]</scope>
    <source>
        <strain evidence="6 7">DSM 797</strain>
    </source>
</reference>
<dbReference type="PANTHER" id="PTHR30435">
    <property type="entry name" value="FLAGELLAR PROTEIN"/>
    <property type="match status" value="1"/>
</dbReference>
<protein>
    <submittedName>
        <fullName evidence="6">Flagellar basal-body rod protein FlgG</fullName>
    </submittedName>
</protein>
<evidence type="ECO:0000259" key="4">
    <source>
        <dbReference type="Pfam" id="PF06429"/>
    </source>
</evidence>
<dbReference type="PANTHER" id="PTHR30435:SF19">
    <property type="entry name" value="FLAGELLAR BASAL-BODY ROD PROTEIN FLGG"/>
    <property type="match status" value="1"/>
</dbReference>
<evidence type="ECO:0000313" key="7">
    <source>
        <dbReference type="Proteomes" id="UP000199068"/>
    </source>
</evidence>
<dbReference type="Pfam" id="PF06429">
    <property type="entry name" value="Flg_bbr_C"/>
    <property type="match status" value="1"/>
</dbReference>
<evidence type="ECO:0000259" key="3">
    <source>
        <dbReference type="Pfam" id="PF00460"/>
    </source>
</evidence>
<keyword evidence="7" id="KW-1185">Reference proteome</keyword>
<dbReference type="Pfam" id="PF00460">
    <property type="entry name" value="Flg_bb_rod"/>
    <property type="match status" value="1"/>
</dbReference>
<gene>
    <name evidence="6" type="ORF">SAMN04515677_104295</name>
</gene>
<dbReference type="RefSeq" id="WP_092725675.1">
    <property type="nucleotide sequence ID" value="NZ_FNGW01000004.1"/>
</dbReference>
<dbReference type="Pfam" id="PF22692">
    <property type="entry name" value="LlgE_F_G_D1"/>
    <property type="match status" value="1"/>
</dbReference>
<evidence type="ECO:0000313" key="6">
    <source>
        <dbReference type="EMBL" id="SDL96199.1"/>
    </source>
</evidence>
<keyword evidence="6" id="KW-0282">Flagellum</keyword>
<evidence type="ECO:0000256" key="1">
    <source>
        <dbReference type="ARBA" id="ARBA00009677"/>
    </source>
</evidence>
<name>A0A1G9PBR5_9FIRM</name>
<dbReference type="InterPro" id="IPR020013">
    <property type="entry name" value="Flagellar_FlgE/F/G"/>
</dbReference>
<dbReference type="SUPFAM" id="SSF117143">
    <property type="entry name" value="Flagellar hook protein flgE"/>
    <property type="match status" value="1"/>
</dbReference>
<evidence type="ECO:0000256" key="2">
    <source>
        <dbReference type="RuleBase" id="RU362116"/>
    </source>
</evidence>
<dbReference type="AlphaFoldDB" id="A0A1G9PBR5"/>
<feature type="domain" description="Flagellar basal body rod protein N-terminal" evidence="3">
    <location>
        <begin position="6"/>
        <end position="35"/>
    </location>
</feature>
<accession>A0A1G9PBR5</accession>
<dbReference type="GO" id="GO:0009425">
    <property type="term" value="C:bacterial-type flagellum basal body"/>
    <property type="evidence" value="ECO:0007669"/>
    <property type="project" value="UniProtKB-SubCell"/>
</dbReference>
<keyword evidence="6" id="KW-0969">Cilium</keyword>
<keyword evidence="6" id="KW-0966">Cell projection</keyword>
<dbReference type="InterPro" id="IPR001444">
    <property type="entry name" value="Flag_bb_rod_N"/>
</dbReference>